<keyword evidence="4 5" id="KW-0472">Membrane</keyword>
<keyword evidence="2 5" id="KW-0812">Transmembrane</keyword>
<proteinExistence type="inferred from homology"/>
<dbReference type="EMBL" id="WJNH01000009">
    <property type="protein sequence ID" value="MRG87555.1"/>
    <property type="molecule type" value="Genomic_DNA"/>
</dbReference>
<dbReference type="GO" id="GO:0005886">
    <property type="term" value="C:plasma membrane"/>
    <property type="evidence" value="ECO:0007669"/>
    <property type="project" value="UniProtKB-SubCell"/>
</dbReference>
<evidence type="ECO:0000256" key="3">
    <source>
        <dbReference type="ARBA" id="ARBA00022989"/>
    </source>
</evidence>
<comment type="similarity">
    <text evidence="5">Belongs to the UPF0295 family.</text>
</comment>
<comment type="caution">
    <text evidence="6">The sequence shown here is derived from an EMBL/GenBank/DDBJ whole genome shotgun (WGS) entry which is preliminary data.</text>
</comment>
<evidence type="ECO:0000256" key="2">
    <source>
        <dbReference type="ARBA" id="ARBA00022692"/>
    </source>
</evidence>
<dbReference type="AlphaFoldDB" id="A0A6G1X9H3"/>
<keyword evidence="3 5" id="KW-1133">Transmembrane helix</keyword>
<reference evidence="6 7" key="1">
    <citation type="submission" date="2019-11" db="EMBL/GenBank/DDBJ databases">
        <authorList>
            <person name="Li J."/>
        </authorList>
    </citation>
    <scope>NUCLEOTIDE SEQUENCE [LARGE SCALE GENOMIC DNA]</scope>
    <source>
        <strain evidence="6 7">J4</strain>
    </source>
</reference>
<keyword evidence="7" id="KW-1185">Reference proteome</keyword>
<accession>A0A6G1X9H3</accession>
<dbReference type="OrthoDB" id="1653848at2"/>
<dbReference type="HAMAP" id="MF_01502">
    <property type="entry name" value="UPF0295"/>
    <property type="match status" value="1"/>
</dbReference>
<dbReference type="Pfam" id="PF11023">
    <property type="entry name" value="DUF2614"/>
    <property type="match status" value="1"/>
</dbReference>
<evidence type="ECO:0000313" key="6">
    <source>
        <dbReference type="EMBL" id="MRG87555.1"/>
    </source>
</evidence>
<organism evidence="6 7">
    <name type="scientific">Salinibacillus xinjiangensis</name>
    <dbReference type="NCBI Taxonomy" id="1229268"/>
    <lineage>
        <taxon>Bacteria</taxon>
        <taxon>Bacillati</taxon>
        <taxon>Bacillota</taxon>
        <taxon>Bacilli</taxon>
        <taxon>Bacillales</taxon>
        <taxon>Bacillaceae</taxon>
        <taxon>Salinibacillus</taxon>
    </lineage>
</organism>
<protein>
    <recommendedName>
        <fullName evidence="5">UPF0295 protein GH754_14780</fullName>
    </recommendedName>
</protein>
<gene>
    <name evidence="6" type="ORF">GH754_14780</name>
</gene>
<dbReference type="InterPro" id="IPR020912">
    <property type="entry name" value="UPF0295"/>
</dbReference>
<sequence>MALQYKNKINKIRGFALGLIFAGMILMYLGLFFKGTEWAMVTLMMLGVIAIIFSTVVYFWIGMLSTKAVVVTCPSCEKQTKMLGRVDACMHCRQPLTMDRSLEGKEFDERYNSKKHQKELEQ</sequence>
<dbReference type="RefSeq" id="WP_153729432.1">
    <property type="nucleotide sequence ID" value="NZ_WJNH01000009.1"/>
</dbReference>
<evidence type="ECO:0000313" key="7">
    <source>
        <dbReference type="Proteomes" id="UP000480185"/>
    </source>
</evidence>
<feature type="transmembrane region" description="Helical" evidence="5">
    <location>
        <begin position="12"/>
        <end position="33"/>
    </location>
</feature>
<dbReference type="Proteomes" id="UP000480185">
    <property type="component" value="Unassembled WGS sequence"/>
</dbReference>
<dbReference type="NCBIfam" id="NF002796">
    <property type="entry name" value="PRK02935.1"/>
    <property type="match status" value="1"/>
</dbReference>
<evidence type="ECO:0000256" key="4">
    <source>
        <dbReference type="ARBA" id="ARBA00023136"/>
    </source>
</evidence>
<keyword evidence="1 5" id="KW-1003">Cell membrane</keyword>
<name>A0A6G1X9H3_9BACI</name>
<feature type="transmembrane region" description="Helical" evidence="5">
    <location>
        <begin position="39"/>
        <end position="61"/>
    </location>
</feature>
<comment type="subcellular location">
    <subcellularLocation>
        <location evidence="5">Cell membrane</location>
        <topology evidence="5">Multi-pass membrane protein</topology>
    </subcellularLocation>
</comment>
<evidence type="ECO:0000256" key="1">
    <source>
        <dbReference type="ARBA" id="ARBA00022475"/>
    </source>
</evidence>
<evidence type="ECO:0000256" key="5">
    <source>
        <dbReference type="HAMAP-Rule" id="MF_01502"/>
    </source>
</evidence>